<reference evidence="2" key="1">
    <citation type="journal article" date="2019" name="Int. J. Syst. Evol. Microbiol.">
        <title>The Global Catalogue of Microorganisms (GCM) 10K type strain sequencing project: providing services to taxonomists for standard genome sequencing and annotation.</title>
        <authorList>
            <consortium name="The Broad Institute Genomics Platform"/>
            <consortium name="The Broad Institute Genome Sequencing Center for Infectious Disease"/>
            <person name="Wu L."/>
            <person name="Ma J."/>
        </authorList>
    </citation>
    <scope>NUCLEOTIDE SEQUENCE [LARGE SCALE GENOMIC DNA]</scope>
    <source>
        <strain evidence="2">CGMCC 1.16060</strain>
    </source>
</reference>
<evidence type="ECO:0000313" key="2">
    <source>
        <dbReference type="Proteomes" id="UP000655016"/>
    </source>
</evidence>
<dbReference type="EMBL" id="BMKP01000001">
    <property type="protein sequence ID" value="GGE98278.1"/>
    <property type="molecule type" value="Genomic_DNA"/>
</dbReference>
<dbReference type="RefSeq" id="WP_163392347.1">
    <property type="nucleotide sequence ID" value="NZ_BMKP01000001.1"/>
</dbReference>
<comment type="caution">
    <text evidence="1">The sequence shown here is derived from an EMBL/GenBank/DDBJ whole genome shotgun (WGS) entry which is preliminary data.</text>
</comment>
<organism evidence="1 2">
    <name type="scientific">Flavobacterium limi</name>
    <dbReference type="NCBI Taxonomy" id="2045105"/>
    <lineage>
        <taxon>Bacteria</taxon>
        <taxon>Pseudomonadati</taxon>
        <taxon>Bacteroidota</taxon>
        <taxon>Flavobacteriia</taxon>
        <taxon>Flavobacteriales</taxon>
        <taxon>Flavobacteriaceae</taxon>
        <taxon>Flavobacterium</taxon>
    </lineage>
</organism>
<gene>
    <name evidence="1" type="ORF">GCM10011518_04640</name>
</gene>
<accession>A0ABQ1TL35</accession>
<sequence length="149" mass="17548">MSTKTIRFLRNIQISPSNDFNQEVVDKIYKGVIKAYNNHSEIEIDDFLSILTIDKLLHKTYVNCIENDLNIVFKKIGLNFLMESDRKSFNVTNIEKFSFRRYAFIAFSENYECYEENDKTINILINGAKTELNIQQLRNMGITHESIDY</sequence>
<dbReference type="Proteomes" id="UP000655016">
    <property type="component" value="Unassembled WGS sequence"/>
</dbReference>
<evidence type="ECO:0000313" key="1">
    <source>
        <dbReference type="EMBL" id="GGE98278.1"/>
    </source>
</evidence>
<name>A0ABQ1TL35_9FLAO</name>
<proteinExistence type="predicted"/>
<keyword evidence="2" id="KW-1185">Reference proteome</keyword>
<protein>
    <submittedName>
        <fullName evidence="1">Uncharacterized protein</fullName>
    </submittedName>
</protein>